<dbReference type="EMBL" id="FTMA01000003">
    <property type="protein sequence ID" value="SIQ73171.1"/>
    <property type="molecule type" value="Genomic_DNA"/>
</dbReference>
<evidence type="ECO:0000313" key="1">
    <source>
        <dbReference type="EMBL" id="SIQ73171.1"/>
    </source>
</evidence>
<dbReference type="AlphaFoldDB" id="A0A1N6V5L5"/>
<dbReference type="RefSeq" id="WP_076548415.1">
    <property type="nucleotide sequence ID" value="NZ_FTMA01000003.1"/>
</dbReference>
<evidence type="ECO:0000313" key="2">
    <source>
        <dbReference type="Proteomes" id="UP000186953"/>
    </source>
</evidence>
<reference evidence="2" key="1">
    <citation type="submission" date="2017-01" db="EMBL/GenBank/DDBJ databases">
        <authorList>
            <person name="Varghese N."/>
            <person name="Submissions S."/>
        </authorList>
    </citation>
    <scope>NUCLEOTIDE SEQUENCE [LARGE SCALE GENOMIC DNA]</scope>
    <source>
        <strain evidence="2">DSM 15366</strain>
    </source>
</reference>
<proteinExistence type="predicted"/>
<accession>A0A1N6V5L5</accession>
<dbReference type="Proteomes" id="UP000186953">
    <property type="component" value="Unassembled WGS sequence"/>
</dbReference>
<protein>
    <submittedName>
        <fullName evidence="1">Uncharacterized protein</fullName>
    </submittedName>
</protein>
<dbReference type="OrthoDB" id="1237440at2"/>
<keyword evidence="2" id="KW-1185">Reference proteome</keyword>
<sequence length="393" mass="46253">MKTEYQIVVDTKNGLCESIESFKSLLNINSKITLSESTIEFDELHFEYNLEIKTLSSQNQSIFHLEISIDNGNSYDIYTKLLRLIREILNKVSLSINILWDDLSIKYSEEAYPLIHKTENLLRKLITKFMVTNVGLEWTNDNLPKELKDGLKNGKKNRASHSNILHNSDFIQLADFLFKPYASKSFDFLLNELKSQKEKNIKTKDLTDYIPKSNWERYFTEIVKCDDQFFSKRWSKLYELRCLVAHNSFFTEKDLKEVVDLTSTLDEIIIKAISELNKVTVPEENKEELVENLAINSSEVYAEFLEKWKDLELAVISHVERKNKFDSELKETVKMKITRPKLILSRDKLPYRRNINALMNIRNSIVHQIEPRVKEKTLYKYIDKMDEIIKGLK</sequence>
<organism evidence="1 2">
    <name type="scientific">Maribacter ulvicola</name>
    <dbReference type="NCBI Taxonomy" id="228959"/>
    <lineage>
        <taxon>Bacteria</taxon>
        <taxon>Pseudomonadati</taxon>
        <taxon>Bacteroidota</taxon>
        <taxon>Flavobacteriia</taxon>
        <taxon>Flavobacteriales</taxon>
        <taxon>Flavobacteriaceae</taxon>
        <taxon>Maribacter</taxon>
    </lineage>
</organism>
<name>A0A1N6V5L5_9FLAO</name>
<gene>
    <name evidence="1" type="ORF">SAMN05421797_1032</name>
</gene>